<keyword evidence="3" id="KW-1185">Reference proteome</keyword>
<dbReference type="AlphaFoldDB" id="A0A1H0Z206"/>
<proteinExistence type="predicted"/>
<dbReference type="SUPFAM" id="SSF89360">
    <property type="entry name" value="HesB-like domain"/>
    <property type="match status" value="1"/>
</dbReference>
<reference evidence="3" key="1">
    <citation type="submission" date="2016-10" db="EMBL/GenBank/DDBJ databases">
        <authorList>
            <person name="Varghese N."/>
            <person name="Submissions S."/>
        </authorList>
    </citation>
    <scope>NUCLEOTIDE SEQUENCE [LARGE SCALE GENOMIC DNA]</scope>
    <source>
        <strain evidence="3">MPL-11</strain>
    </source>
</reference>
<gene>
    <name evidence="2" type="ORF">SAMN04487752_1279</name>
</gene>
<dbReference type="OrthoDB" id="2361502at2"/>
<accession>A0A1H0Z206</accession>
<dbReference type="Pfam" id="PF01521">
    <property type="entry name" value="Fe-S_biosyn"/>
    <property type="match status" value="1"/>
</dbReference>
<evidence type="ECO:0000313" key="3">
    <source>
        <dbReference type="Proteomes" id="UP000199481"/>
    </source>
</evidence>
<feature type="domain" description="Core" evidence="1">
    <location>
        <begin position="1"/>
        <end position="106"/>
    </location>
</feature>
<dbReference type="Gene3D" id="2.60.300.12">
    <property type="entry name" value="HesB-like domain"/>
    <property type="match status" value="1"/>
</dbReference>
<evidence type="ECO:0000313" key="2">
    <source>
        <dbReference type="EMBL" id="SDQ21502.1"/>
    </source>
</evidence>
<dbReference type="EMBL" id="FNJW01000008">
    <property type="protein sequence ID" value="SDQ21502.1"/>
    <property type="molecule type" value="Genomic_DNA"/>
</dbReference>
<dbReference type="InterPro" id="IPR000361">
    <property type="entry name" value="ATAP_core_dom"/>
</dbReference>
<evidence type="ECO:0000259" key="1">
    <source>
        <dbReference type="Pfam" id="PF01521"/>
    </source>
</evidence>
<dbReference type="InterPro" id="IPR035903">
    <property type="entry name" value="HesB-like_dom_sf"/>
</dbReference>
<name>A0A1H0Z206_9LACT</name>
<organism evidence="2 3">
    <name type="scientific">Carnobacterium viridans</name>
    <dbReference type="NCBI Taxonomy" id="174587"/>
    <lineage>
        <taxon>Bacteria</taxon>
        <taxon>Bacillati</taxon>
        <taxon>Bacillota</taxon>
        <taxon>Bacilli</taxon>
        <taxon>Lactobacillales</taxon>
        <taxon>Carnobacteriaceae</taxon>
        <taxon>Carnobacterium</taxon>
    </lineage>
</organism>
<protein>
    <submittedName>
        <fullName evidence="2">Uncharacterized protein YqkB</fullName>
    </submittedName>
</protein>
<sequence>MFLDITELAQQKIKQTCSHHTGQLVIYYESRIGCTCGNNGIFLLKITQQNDSELDATLATSLGDLPIQGWSLPFLDEKMKLDYNETKHALILRSDSGLINDNVLILNDNNQSIS</sequence>
<dbReference type="RefSeq" id="WP_035020149.1">
    <property type="nucleotide sequence ID" value="NZ_CP084916.1"/>
</dbReference>
<dbReference type="Proteomes" id="UP000199481">
    <property type="component" value="Unassembled WGS sequence"/>
</dbReference>